<proteinExistence type="predicted"/>
<evidence type="ECO:0000313" key="1">
    <source>
        <dbReference type="EMBL" id="KAK1905212.1"/>
    </source>
</evidence>
<gene>
    <name evidence="1" type="ORF">KUDE01_012395</name>
</gene>
<sequence>MNGNTDGCREGYQGIRCDQFLPKTDSILSDPNGPPLAPICPWLTSFVPSFPPNASCPSVRPHPFSPEYSSPSNSYPETKWCRPQMDWSLSSARDKKKFTNRADKCCQGPLAHCRLHRGKVSLDERGQIS</sequence>
<dbReference type="AlphaFoldDB" id="A0AAD9FJM1"/>
<name>A0AAD9FJM1_DISEL</name>
<organism evidence="1 2">
    <name type="scientific">Dissostichus eleginoides</name>
    <name type="common">Patagonian toothfish</name>
    <name type="synonym">Dissostichus amissus</name>
    <dbReference type="NCBI Taxonomy" id="100907"/>
    <lineage>
        <taxon>Eukaryota</taxon>
        <taxon>Metazoa</taxon>
        <taxon>Chordata</taxon>
        <taxon>Craniata</taxon>
        <taxon>Vertebrata</taxon>
        <taxon>Euteleostomi</taxon>
        <taxon>Actinopterygii</taxon>
        <taxon>Neopterygii</taxon>
        <taxon>Teleostei</taxon>
        <taxon>Neoteleostei</taxon>
        <taxon>Acanthomorphata</taxon>
        <taxon>Eupercaria</taxon>
        <taxon>Perciformes</taxon>
        <taxon>Notothenioidei</taxon>
        <taxon>Nototheniidae</taxon>
        <taxon>Dissostichus</taxon>
    </lineage>
</organism>
<accession>A0AAD9FJM1</accession>
<dbReference type="EMBL" id="JASDAP010000003">
    <property type="protein sequence ID" value="KAK1905212.1"/>
    <property type="molecule type" value="Genomic_DNA"/>
</dbReference>
<protein>
    <submittedName>
        <fullName evidence="1">Pro-neuregulin-3 membrane-bound isoform</fullName>
    </submittedName>
</protein>
<keyword evidence="2" id="KW-1185">Reference proteome</keyword>
<evidence type="ECO:0000313" key="2">
    <source>
        <dbReference type="Proteomes" id="UP001228049"/>
    </source>
</evidence>
<dbReference type="Proteomes" id="UP001228049">
    <property type="component" value="Unassembled WGS sequence"/>
</dbReference>
<reference evidence="1" key="1">
    <citation type="submission" date="2023-04" db="EMBL/GenBank/DDBJ databases">
        <title>Chromosome-level genome of Chaenocephalus aceratus.</title>
        <authorList>
            <person name="Park H."/>
        </authorList>
    </citation>
    <scope>NUCLEOTIDE SEQUENCE</scope>
    <source>
        <strain evidence="1">DE</strain>
        <tissue evidence="1">Muscle</tissue>
    </source>
</reference>
<comment type="caution">
    <text evidence="1">The sequence shown here is derived from an EMBL/GenBank/DDBJ whole genome shotgun (WGS) entry which is preliminary data.</text>
</comment>